<keyword evidence="4" id="KW-1185">Reference proteome</keyword>
<evidence type="ECO:0000313" key="3">
    <source>
        <dbReference type="EMBL" id="EJK73739.1"/>
    </source>
</evidence>
<dbReference type="OrthoDB" id="49395at2759"/>
<gene>
    <name evidence="3" type="ORF">THAOC_04619</name>
</gene>
<dbReference type="OMA" id="EPRYANS"/>
<feature type="coiled-coil region" evidence="1">
    <location>
        <begin position="483"/>
        <end position="538"/>
    </location>
</feature>
<evidence type="ECO:0000313" key="4">
    <source>
        <dbReference type="Proteomes" id="UP000266841"/>
    </source>
</evidence>
<feature type="compositionally biased region" description="Basic and acidic residues" evidence="2">
    <location>
        <begin position="196"/>
        <end position="220"/>
    </location>
</feature>
<evidence type="ECO:0000256" key="2">
    <source>
        <dbReference type="SAM" id="MobiDB-lite"/>
    </source>
</evidence>
<reference evidence="3 4" key="1">
    <citation type="journal article" date="2012" name="Genome Biol.">
        <title>Genome and low-iron response of an oceanic diatom adapted to chronic iron limitation.</title>
        <authorList>
            <person name="Lommer M."/>
            <person name="Specht M."/>
            <person name="Roy A.S."/>
            <person name="Kraemer L."/>
            <person name="Andreson R."/>
            <person name="Gutowska M.A."/>
            <person name="Wolf J."/>
            <person name="Bergner S.V."/>
            <person name="Schilhabel M.B."/>
            <person name="Klostermeier U.C."/>
            <person name="Beiko R.G."/>
            <person name="Rosenstiel P."/>
            <person name="Hippler M."/>
            <person name="Laroche J."/>
        </authorList>
    </citation>
    <scope>NUCLEOTIDE SEQUENCE [LARGE SCALE GENOMIC DNA]</scope>
    <source>
        <strain evidence="3 4">CCMP1005</strain>
    </source>
</reference>
<feature type="compositionally biased region" description="Basic and acidic residues" evidence="2">
    <location>
        <begin position="938"/>
        <end position="958"/>
    </location>
</feature>
<feature type="region of interest" description="Disordered" evidence="2">
    <location>
        <begin position="898"/>
        <end position="970"/>
    </location>
</feature>
<evidence type="ECO:0008006" key="5">
    <source>
        <dbReference type="Google" id="ProtNLM"/>
    </source>
</evidence>
<feature type="region of interest" description="Disordered" evidence="2">
    <location>
        <begin position="745"/>
        <end position="777"/>
    </location>
</feature>
<feature type="region of interest" description="Disordered" evidence="2">
    <location>
        <begin position="798"/>
        <end position="830"/>
    </location>
</feature>
<keyword evidence="1" id="KW-0175">Coiled coil</keyword>
<sequence>MSSDGRQSRRLEAIVAWLFDFPQLLRHRKNATVNLRLAHPEVLSAIVAVSAEICEQDEDNYDPPSSFGEATATVLAIMQRRELSVGGDDDFVSLSSALICHALSDKCGRQHEYVCRIKAMDLVVQKEIMDIIQESLRANCSSDNVEETGDYSAFLGPEASHDASVADSLDCDSMDDGCAAKEDQMEDVDDINEPPAKSDDPPRGKIADEKFTAPNHKNDTNLHATITKLEQDLRESRKQEMDLAQSLDECESNHRAEMLQMESKHMQSIRDTEDNLGAKISAQTVELESLRAKGIAVNQLKDENSRLQDELDVLRNSKEKLAFSEEQLRKCRDKIESIGDAHEALQREEKAHAAAVDKCVSLENDLAILKPLKRQLEEYRVRATNAEAALEESREDLRRMREKSSGLEGAHIQLREATTQHQMEANALSRRLQEGTGKLGDVGNALGKGMSELNPELLEEIKMLRSEYSRLKEFESKREVDAVQRLEETLDDTKRLADRYKEQFFHHKSELENAQGLFRESEAREARLTEELAELTGKYKKQGADMKEERLKAHKAALDAERAYQNEKKSLIEKSRQDAQILEAKMTQKLGDERQVHAEKMKRAELQRNEIENNFQLQMSNLREQASKTLRTAKELAQSQLNEMERSKEKLTEEKASEIEALMTKGKTMLKQYKAKNTELKRQITERFEVQLQEKSNELERLTELQQKYEKAATAKIAKRDKQIAVLESRNQEYLRVNDELEGRVHRAERSSKDLAGDNDRLRRQLGSRYGNSGASHNQLEELTSVCNSLREENKRLKAMNPDKLLFQTAGDGPGSNNSSPGGASGESFSKSTLTQLRHEYEERIAALEDERRDLVMRSSAASSETEKAEQRAWDMSEELAKAKEELTSLKLALQRTERQKSIGPTLSSTKKRRFGEATERENTPNVRILPPTGKQDFTPKVEEKRPSLVEMTRKSDDDVQGATPECQQS</sequence>
<feature type="coiled-coil region" evidence="1">
    <location>
        <begin position="290"/>
        <end position="410"/>
    </location>
</feature>
<feature type="compositionally biased region" description="Basic and acidic residues" evidence="2">
    <location>
        <begin position="745"/>
        <end position="763"/>
    </location>
</feature>
<dbReference type="EMBL" id="AGNL01004246">
    <property type="protein sequence ID" value="EJK73739.1"/>
    <property type="molecule type" value="Genomic_DNA"/>
</dbReference>
<organism evidence="3 4">
    <name type="scientific">Thalassiosira oceanica</name>
    <name type="common">Marine diatom</name>
    <dbReference type="NCBI Taxonomy" id="159749"/>
    <lineage>
        <taxon>Eukaryota</taxon>
        <taxon>Sar</taxon>
        <taxon>Stramenopiles</taxon>
        <taxon>Ochrophyta</taxon>
        <taxon>Bacillariophyta</taxon>
        <taxon>Coscinodiscophyceae</taxon>
        <taxon>Thalassiosirophycidae</taxon>
        <taxon>Thalassiosirales</taxon>
        <taxon>Thalassiosiraceae</taxon>
        <taxon>Thalassiosira</taxon>
    </lineage>
</organism>
<accession>K0T9J6</accession>
<feature type="coiled-coil region" evidence="1">
    <location>
        <begin position="594"/>
        <end position="661"/>
    </location>
</feature>
<dbReference type="AlphaFoldDB" id="K0T9J6"/>
<name>K0T9J6_THAOC</name>
<proteinExistence type="predicted"/>
<dbReference type="Proteomes" id="UP000266841">
    <property type="component" value="Unassembled WGS sequence"/>
</dbReference>
<evidence type="ECO:0000256" key="1">
    <source>
        <dbReference type="SAM" id="Coils"/>
    </source>
</evidence>
<comment type="caution">
    <text evidence="3">The sequence shown here is derived from an EMBL/GenBank/DDBJ whole genome shotgun (WGS) entry which is preliminary data.</text>
</comment>
<feature type="region of interest" description="Disordered" evidence="2">
    <location>
        <begin position="183"/>
        <end position="221"/>
    </location>
</feature>
<protein>
    <recommendedName>
        <fullName evidence="5">Hook C-terminal domain-containing protein</fullName>
    </recommendedName>
</protein>